<feature type="domain" description="DUF6542" evidence="3">
    <location>
        <begin position="15"/>
        <end position="128"/>
    </location>
</feature>
<keyword evidence="2" id="KW-0812">Transmembrane</keyword>
<name>A0A1G7XZX3_9ACTN</name>
<protein>
    <recommendedName>
        <fullName evidence="3">DUF6542 domain-containing protein</fullName>
    </recommendedName>
</protein>
<dbReference type="EMBL" id="FNCN01000009">
    <property type="protein sequence ID" value="SDG89748.1"/>
    <property type="molecule type" value="Genomic_DNA"/>
</dbReference>
<feature type="compositionally biased region" description="Basic and acidic residues" evidence="1">
    <location>
        <begin position="164"/>
        <end position="177"/>
    </location>
</feature>
<feature type="compositionally biased region" description="Basic and acidic residues" evidence="1">
    <location>
        <begin position="144"/>
        <end position="153"/>
    </location>
</feature>
<feature type="transmembrane region" description="Helical" evidence="2">
    <location>
        <begin position="97"/>
        <end position="124"/>
    </location>
</feature>
<gene>
    <name evidence="4" type="ORF">SAMN05421505_10949</name>
</gene>
<feature type="transmembrane region" description="Helical" evidence="2">
    <location>
        <begin position="15"/>
        <end position="34"/>
    </location>
</feature>
<keyword evidence="5" id="KW-1185">Reference proteome</keyword>
<sequence length="202" mass="20961">MSGGSRPEQRSRVKLTARGAVAFVLVASVAGHALAALTGVAALSGLSFVAACLAGVALVNPRDLLALVVAPPLVFLVAGIVAEAVRAIGAESVAQTFALGMFTALSAGAPWLFAGSAVVLVVAWRRGLGGNVRELRQELAATRPESRRGKRSEAAPAVPKARSAGRDRARSKDKSRENAVYAPEPEGYFEPTVYGTARNTER</sequence>
<accession>A0A1G7XZX3</accession>
<evidence type="ECO:0000256" key="2">
    <source>
        <dbReference type="SAM" id="Phobius"/>
    </source>
</evidence>
<keyword evidence="2" id="KW-1133">Transmembrane helix</keyword>
<reference evidence="4 5" key="1">
    <citation type="submission" date="2016-10" db="EMBL/GenBank/DDBJ databases">
        <authorList>
            <person name="de Groot N.N."/>
        </authorList>
    </citation>
    <scope>NUCLEOTIDE SEQUENCE [LARGE SCALE GENOMIC DNA]</scope>
    <source>
        <strain evidence="4 5">CPCC 201354</strain>
    </source>
</reference>
<proteinExistence type="predicted"/>
<feature type="transmembrane region" description="Helical" evidence="2">
    <location>
        <begin position="64"/>
        <end position="85"/>
    </location>
</feature>
<evidence type="ECO:0000313" key="4">
    <source>
        <dbReference type="EMBL" id="SDG89748.1"/>
    </source>
</evidence>
<feature type="transmembrane region" description="Helical" evidence="2">
    <location>
        <begin position="40"/>
        <end position="59"/>
    </location>
</feature>
<organism evidence="4 5">
    <name type="scientific">Sinosporangium album</name>
    <dbReference type="NCBI Taxonomy" id="504805"/>
    <lineage>
        <taxon>Bacteria</taxon>
        <taxon>Bacillati</taxon>
        <taxon>Actinomycetota</taxon>
        <taxon>Actinomycetes</taxon>
        <taxon>Streptosporangiales</taxon>
        <taxon>Streptosporangiaceae</taxon>
        <taxon>Sinosporangium</taxon>
    </lineage>
</organism>
<dbReference type="Pfam" id="PF20177">
    <property type="entry name" value="DUF6542"/>
    <property type="match status" value="1"/>
</dbReference>
<dbReference type="InterPro" id="IPR046672">
    <property type="entry name" value="DUF6542"/>
</dbReference>
<dbReference type="Proteomes" id="UP000198923">
    <property type="component" value="Unassembled WGS sequence"/>
</dbReference>
<evidence type="ECO:0000256" key="1">
    <source>
        <dbReference type="SAM" id="MobiDB-lite"/>
    </source>
</evidence>
<dbReference type="OrthoDB" id="3477680at2"/>
<dbReference type="AlphaFoldDB" id="A0A1G7XZX3"/>
<keyword evidence="2" id="KW-0472">Membrane</keyword>
<feature type="region of interest" description="Disordered" evidence="1">
    <location>
        <begin position="141"/>
        <end position="202"/>
    </location>
</feature>
<dbReference type="STRING" id="504805.SAMN05421505_10949"/>
<evidence type="ECO:0000313" key="5">
    <source>
        <dbReference type="Proteomes" id="UP000198923"/>
    </source>
</evidence>
<evidence type="ECO:0000259" key="3">
    <source>
        <dbReference type="Pfam" id="PF20177"/>
    </source>
</evidence>